<sequence>MFWALDSYYLRQEKLFRELYNAKVKEFNENAKNVNQPFSMHVDSYKEDEDSTLRIMFSISEFLYYIAFLITIIVFLIVYLTINWEILV</sequence>
<keyword evidence="1" id="KW-0812">Transmembrane</keyword>
<reference evidence="2" key="1">
    <citation type="journal article" date="2014" name="Front. Microbiol.">
        <title>High frequency of phylogenetically diverse reductive dehalogenase-homologous genes in deep subseafloor sedimentary metagenomes.</title>
        <authorList>
            <person name="Kawai M."/>
            <person name="Futagami T."/>
            <person name="Toyoda A."/>
            <person name="Takaki Y."/>
            <person name="Nishi S."/>
            <person name="Hori S."/>
            <person name="Arai W."/>
            <person name="Tsubouchi T."/>
            <person name="Morono Y."/>
            <person name="Uchiyama I."/>
            <person name="Ito T."/>
            <person name="Fujiyama A."/>
            <person name="Inagaki F."/>
            <person name="Takami H."/>
        </authorList>
    </citation>
    <scope>NUCLEOTIDE SEQUENCE</scope>
    <source>
        <strain evidence="2">Expedition CK06-06</strain>
    </source>
</reference>
<gene>
    <name evidence="2" type="ORF">S12H4_36804</name>
</gene>
<accession>X1TRY6</accession>
<evidence type="ECO:0000313" key="2">
    <source>
        <dbReference type="EMBL" id="GAI94141.1"/>
    </source>
</evidence>
<evidence type="ECO:0000256" key="1">
    <source>
        <dbReference type="SAM" id="Phobius"/>
    </source>
</evidence>
<protein>
    <submittedName>
        <fullName evidence="2">Uncharacterized protein</fullName>
    </submittedName>
</protein>
<proteinExistence type="predicted"/>
<keyword evidence="1" id="KW-1133">Transmembrane helix</keyword>
<organism evidence="2">
    <name type="scientific">marine sediment metagenome</name>
    <dbReference type="NCBI Taxonomy" id="412755"/>
    <lineage>
        <taxon>unclassified sequences</taxon>
        <taxon>metagenomes</taxon>
        <taxon>ecological metagenomes</taxon>
    </lineage>
</organism>
<dbReference type="EMBL" id="BARW01021976">
    <property type="protein sequence ID" value="GAI94141.1"/>
    <property type="molecule type" value="Genomic_DNA"/>
</dbReference>
<dbReference type="AlphaFoldDB" id="X1TRY6"/>
<feature type="transmembrane region" description="Helical" evidence="1">
    <location>
        <begin position="62"/>
        <end position="82"/>
    </location>
</feature>
<name>X1TRY6_9ZZZZ</name>
<comment type="caution">
    <text evidence="2">The sequence shown here is derived from an EMBL/GenBank/DDBJ whole genome shotgun (WGS) entry which is preliminary data.</text>
</comment>
<keyword evidence="1" id="KW-0472">Membrane</keyword>